<evidence type="ECO:0000256" key="1">
    <source>
        <dbReference type="ARBA" id="ARBA00004533"/>
    </source>
</evidence>
<dbReference type="InterPro" id="IPR051800">
    <property type="entry name" value="PqiA-PqiB_transport"/>
</dbReference>
<keyword evidence="6 7" id="KW-0472">Membrane</keyword>
<proteinExistence type="predicted"/>
<feature type="transmembrane region" description="Helical" evidence="7">
    <location>
        <begin position="92"/>
        <end position="120"/>
    </location>
</feature>
<dbReference type="GO" id="GO:0005886">
    <property type="term" value="C:plasma membrane"/>
    <property type="evidence" value="ECO:0007669"/>
    <property type="project" value="UniProtKB-SubCell"/>
</dbReference>
<keyword evidence="5 7" id="KW-1133">Transmembrane helix</keyword>
<name>A0A3B0Y1X2_9ZZZZ</name>
<sequence length="203" mass="22681">MRANQLGLASCHVCNLLQRLPANQMGRCPRCSSRVHLRKPASLSTCWALLLAAIVMYFPANLLPIMTVVYLGSGQPDTIMSGVIRLLMHGDWLIALVIFVASVLVPLLKMIVLIYLLTSVHRKSRLRRRERTRLYRITELVGRWSMVDVFVVALLAALVHLGVLADITPGPGARAFAVVVILTMLSAMSFDPRLIWDHEEKCQ</sequence>
<evidence type="ECO:0000313" key="8">
    <source>
        <dbReference type="EMBL" id="VAW74648.1"/>
    </source>
</evidence>
<keyword evidence="4 7" id="KW-0812">Transmembrane</keyword>
<gene>
    <name evidence="8" type="ORF">MNBD_GAMMA15-2168</name>
</gene>
<evidence type="ECO:0000256" key="5">
    <source>
        <dbReference type="ARBA" id="ARBA00022989"/>
    </source>
</evidence>
<organism evidence="8">
    <name type="scientific">hydrothermal vent metagenome</name>
    <dbReference type="NCBI Taxonomy" id="652676"/>
    <lineage>
        <taxon>unclassified sequences</taxon>
        <taxon>metagenomes</taxon>
        <taxon>ecological metagenomes</taxon>
    </lineage>
</organism>
<keyword evidence="2" id="KW-1003">Cell membrane</keyword>
<evidence type="ECO:0000256" key="7">
    <source>
        <dbReference type="SAM" id="Phobius"/>
    </source>
</evidence>
<dbReference type="EMBL" id="UOFN01000038">
    <property type="protein sequence ID" value="VAW74648.1"/>
    <property type="molecule type" value="Genomic_DNA"/>
</dbReference>
<accession>A0A3B0Y1X2</accession>
<keyword evidence="3" id="KW-0997">Cell inner membrane</keyword>
<evidence type="ECO:0000256" key="2">
    <source>
        <dbReference type="ARBA" id="ARBA00022475"/>
    </source>
</evidence>
<feature type="transmembrane region" description="Helical" evidence="7">
    <location>
        <begin position="141"/>
        <end position="163"/>
    </location>
</feature>
<dbReference type="InterPro" id="IPR007498">
    <property type="entry name" value="PqiA-like"/>
</dbReference>
<feature type="transmembrane region" description="Helical" evidence="7">
    <location>
        <begin position="47"/>
        <end position="72"/>
    </location>
</feature>
<evidence type="ECO:0000256" key="3">
    <source>
        <dbReference type="ARBA" id="ARBA00022519"/>
    </source>
</evidence>
<dbReference type="Pfam" id="PF04403">
    <property type="entry name" value="PqiA"/>
    <property type="match status" value="1"/>
</dbReference>
<reference evidence="8" key="1">
    <citation type="submission" date="2018-06" db="EMBL/GenBank/DDBJ databases">
        <authorList>
            <person name="Zhirakovskaya E."/>
        </authorList>
    </citation>
    <scope>NUCLEOTIDE SEQUENCE</scope>
</reference>
<dbReference type="PANTHER" id="PTHR30462">
    <property type="entry name" value="INTERMEMBRANE TRANSPORT PROTEIN PQIB-RELATED"/>
    <property type="match status" value="1"/>
</dbReference>
<dbReference type="PANTHER" id="PTHR30462:SF3">
    <property type="entry name" value="INTERMEMBRANE TRANSPORT PROTEIN PQIA"/>
    <property type="match status" value="1"/>
</dbReference>
<evidence type="ECO:0000256" key="6">
    <source>
        <dbReference type="ARBA" id="ARBA00023136"/>
    </source>
</evidence>
<dbReference type="AlphaFoldDB" id="A0A3B0Y1X2"/>
<feature type="transmembrane region" description="Helical" evidence="7">
    <location>
        <begin position="175"/>
        <end position="196"/>
    </location>
</feature>
<protein>
    <submittedName>
        <fullName evidence="8">Paraquat-inducible protein A</fullName>
    </submittedName>
</protein>
<comment type="subcellular location">
    <subcellularLocation>
        <location evidence="1">Cell inner membrane</location>
    </subcellularLocation>
</comment>
<evidence type="ECO:0000256" key="4">
    <source>
        <dbReference type="ARBA" id="ARBA00022692"/>
    </source>
</evidence>